<reference evidence="1" key="2">
    <citation type="journal article" date="2015" name="Data Brief">
        <title>Shoot transcriptome of the giant reed, Arundo donax.</title>
        <authorList>
            <person name="Barrero R.A."/>
            <person name="Guerrero F.D."/>
            <person name="Moolhuijzen P."/>
            <person name="Goolsby J.A."/>
            <person name="Tidwell J."/>
            <person name="Bellgard S.E."/>
            <person name="Bellgard M.I."/>
        </authorList>
    </citation>
    <scope>NUCLEOTIDE SEQUENCE</scope>
    <source>
        <tissue evidence="1">Shoot tissue taken approximately 20 cm above the soil surface</tissue>
    </source>
</reference>
<organism evidence="1">
    <name type="scientific">Arundo donax</name>
    <name type="common">Giant reed</name>
    <name type="synonym">Donax arundinaceus</name>
    <dbReference type="NCBI Taxonomy" id="35708"/>
    <lineage>
        <taxon>Eukaryota</taxon>
        <taxon>Viridiplantae</taxon>
        <taxon>Streptophyta</taxon>
        <taxon>Embryophyta</taxon>
        <taxon>Tracheophyta</taxon>
        <taxon>Spermatophyta</taxon>
        <taxon>Magnoliopsida</taxon>
        <taxon>Liliopsida</taxon>
        <taxon>Poales</taxon>
        <taxon>Poaceae</taxon>
        <taxon>PACMAD clade</taxon>
        <taxon>Arundinoideae</taxon>
        <taxon>Arundineae</taxon>
        <taxon>Arundo</taxon>
    </lineage>
</organism>
<sequence length="57" mass="6137">MEQMIRSGFCSSTCMNILPPGVTPVIANSVGNYLVIFYINVANDVTLKKLLDGASDD</sequence>
<accession>A0A0A8YIJ8</accession>
<evidence type="ECO:0000313" key="1">
    <source>
        <dbReference type="EMBL" id="JAD25323.1"/>
    </source>
</evidence>
<name>A0A0A8YIJ8_ARUDO</name>
<dbReference type="AlphaFoldDB" id="A0A0A8YIJ8"/>
<protein>
    <submittedName>
        <fullName evidence="1">Uncharacterized protein</fullName>
    </submittedName>
</protein>
<reference evidence="1" key="1">
    <citation type="submission" date="2014-09" db="EMBL/GenBank/DDBJ databases">
        <authorList>
            <person name="Magalhaes I.L.F."/>
            <person name="Oliveira U."/>
            <person name="Santos F.R."/>
            <person name="Vidigal T.H.D.A."/>
            <person name="Brescovit A.D."/>
            <person name="Santos A.J."/>
        </authorList>
    </citation>
    <scope>NUCLEOTIDE SEQUENCE</scope>
    <source>
        <tissue evidence="1">Shoot tissue taken approximately 20 cm above the soil surface</tissue>
    </source>
</reference>
<dbReference type="EMBL" id="GBRH01272572">
    <property type="protein sequence ID" value="JAD25323.1"/>
    <property type="molecule type" value="Transcribed_RNA"/>
</dbReference>
<proteinExistence type="predicted"/>